<proteinExistence type="predicted"/>
<protein>
    <submittedName>
        <fullName evidence="2">Uncharacterized protein</fullName>
    </submittedName>
</protein>
<dbReference type="EMBL" id="LNIX01000001">
    <property type="protein sequence ID" value="OXA64271.1"/>
    <property type="molecule type" value="Genomic_DNA"/>
</dbReference>
<gene>
    <name evidence="2" type="ORF">Fcan01_04007</name>
</gene>
<feature type="signal peptide" evidence="1">
    <location>
        <begin position="1"/>
        <end position="17"/>
    </location>
</feature>
<comment type="caution">
    <text evidence="2">The sequence shown here is derived from an EMBL/GenBank/DDBJ whole genome shotgun (WGS) entry which is preliminary data.</text>
</comment>
<evidence type="ECO:0000256" key="1">
    <source>
        <dbReference type="SAM" id="SignalP"/>
    </source>
</evidence>
<keyword evidence="3" id="KW-1185">Reference proteome</keyword>
<name>A0A226F512_FOLCA</name>
<dbReference type="Proteomes" id="UP000198287">
    <property type="component" value="Unassembled WGS sequence"/>
</dbReference>
<feature type="chain" id="PRO_5013053463" evidence="1">
    <location>
        <begin position="18"/>
        <end position="156"/>
    </location>
</feature>
<reference evidence="2 3" key="1">
    <citation type="submission" date="2015-12" db="EMBL/GenBank/DDBJ databases">
        <title>The genome of Folsomia candida.</title>
        <authorList>
            <person name="Faddeeva A."/>
            <person name="Derks M.F."/>
            <person name="Anvar Y."/>
            <person name="Smit S."/>
            <person name="Van Straalen N."/>
            <person name="Roelofs D."/>
        </authorList>
    </citation>
    <scope>NUCLEOTIDE SEQUENCE [LARGE SCALE GENOMIC DNA]</scope>
    <source>
        <strain evidence="2 3">VU population</strain>
        <tissue evidence="2">Whole body</tissue>
    </source>
</reference>
<dbReference type="AlphaFoldDB" id="A0A226F512"/>
<evidence type="ECO:0000313" key="2">
    <source>
        <dbReference type="EMBL" id="OXA64271.1"/>
    </source>
</evidence>
<accession>A0A226F512</accession>
<keyword evidence="1" id="KW-0732">Signal</keyword>
<organism evidence="2 3">
    <name type="scientific">Folsomia candida</name>
    <name type="common">Springtail</name>
    <dbReference type="NCBI Taxonomy" id="158441"/>
    <lineage>
        <taxon>Eukaryota</taxon>
        <taxon>Metazoa</taxon>
        <taxon>Ecdysozoa</taxon>
        <taxon>Arthropoda</taxon>
        <taxon>Hexapoda</taxon>
        <taxon>Collembola</taxon>
        <taxon>Entomobryomorpha</taxon>
        <taxon>Isotomoidea</taxon>
        <taxon>Isotomidae</taxon>
        <taxon>Proisotominae</taxon>
        <taxon>Folsomia</taxon>
    </lineage>
</organism>
<dbReference type="OrthoDB" id="8293118at2759"/>
<sequence length="156" mass="17117">MFRSLFAIFALVATCSPLSIVRKDVVAKSNNPFGTVDPVTSCGGIGNQIALRVSECEGSCTFEPGKIYNCEADFMPGSGSSSLSLWVEICRRNDCSIIVRTELPNSSVLPGLVYTVKYDIVPNDMFSGEIIEFRTYIYHTESYLMETCVSADVNIL</sequence>
<evidence type="ECO:0000313" key="3">
    <source>
        <dbReference type="Proteomes" id="UP000198287"/>
    </source>
</evidence>